<dbReference type="PANTHER" id="PTHR13318:SF95">
    <property type="entry name" value="F-BOX PROTEIN YLR352W"/>
    <property type="match status" value="1"/>
</dbReference>
<dbReference type="GO" id="GO:0031146">
    <property type="term" value="P:SCF-dependent proteasomal ubiquitin-dependent protein catabolic process"/>
    <property type="evidence" value="ECO:0007669"/>
    <property type="project" value="TreeGrafter"/>
</dbReference>
<keyword evidence="3" id="KW-1185">Reference proteome</keyword>
<dbReference type="GO" id="GO:0016301">
    <property type="term" value="F:kinase activity"/>
    <property type="evidence" value="ECO:0007669"/>
    <property type="project" value="UniProtKB-KW"/>
</dbReference>
<reference evidence="4" key="1">
    <citation type="submission" date="2025-08" db="UniProtKB">
        <authorList>
            <consortium name="RefSeq"/>
        </authorList>
    </citation>
    <scope>IDENTIFICATION</scope>
    <source>
        <tissue evidence="4">Whole organism</tissue>
    </source>
</reference>
<organism evidence="3 4">
    <name type="scientific">Frankliniella occidentalis</name>
    <name type="common">Western flower thrips</name>
    <name type="synonym">Euthrips occidentalis</name>
    <dbReference type="NCBI Taxonomy" id="133901"/>
    <lineage>
        <taxon>Eukaryota</taxon>
        <taxon>Metazoa</taxon>
        <taxon>Ecdysozoa</taxon>
        <taxon>Arthropoda</taxon>
        <taxon>Hexapoda</taxon>
        <taxon>Insecta</taxon>
        <taxon>Pterygota</taxon>
        <taxon>Neoptera</taxon>
        <taxon>Paraneoptera</taxon>
        <taxon>Thysanoptera</taxon>
        <taxon>Terebrantia</taxon>
        <taxon>Thripoidea</taxon>
        <taxon>Thripidae</taxon>
        <taxon>Frankliniella</taxon>
    </lineage>
</organism>
<keyword evidence="1" id="KW-0833">Ubl conjugation pathway</keyword>
<dbReference type="InterPro" id="IPR032675">
    <property type="entry name" value="LRR_dom_sf"/>
</dbReference>
<accession>A0A6J1S9H7</accession>
<dbReference type="GeneID" id="113205756"/>
<evidence type="ECO:0000259" key="2">
    <source>
        <dbReference type="PROSITE" id="PS50181"/>
    </source>
</evidence>
<dbReference type="InterPro" id="IPR001810">
    <property type="entry name" value="F-box_dom"/>
</dbReference>
<evidence type="ECO:0000256" key="1">
    <source>
        <dbReference type="ARBA" id="ARBA00022786"/>
    </source>
</evidence>
<dbReference type="Pfam" id="PF12937">
    <property type="entry name" value="F-box-like"/>
    <property type="match status" value="1"/>
</dbReference>
<dbReference type="CTD" id="6502"/>
<gene>
    <name evidence="4" type="primary">LOC113205756</name>
</gene>
<feature type="domain" description="F-box" evidence="2">
    <location>
        <begin position="91"/>
        <end position="137"/>
    </location>
</feature>
<dbReference type="GO" id="GO:0019005">
    <property type="term" value="C:SCF ubiquitin ligase complex"/>
    <property type="evidence" value="ECO:0007669"/>
    <property type="project" value="TreeGrafter"/>
</dbReference>
<dbReference type="InterPro" id="IPR006553">
    <property type="entry name" value="Leu-rich_rpt_Cys-con_subtyp"/>
</dbReference>
<dbReference type="SMART" id="SM00256">
    <property type="entry name" value="FBOX"/>
    <property type="match status" value="1"/>
</dbReference>
<dbReference type="FunFam" id="1.20.1280.50:FF:000023">
    <property type="entry name" value="F-box/LRR-repeat protein 4"/>
    <property type="match status" value="1"/>
</dbReference>
<name>A0A6J1S9H7_FRAOC</name>
<dbReference type="Proteomes" id="UP000504606">
    <property type="component" value="Unplaced"/>
</dbReference>
<dbReference type="KEGG" id="foc:113205756"/>
<keyword evidence="4" id="KW-0808">Transferase</keyword>
<sequence length="420" mass="47078">MCTWCSRQNIFDVNSKRMKPDVLMEMGLAMLDDEDEPVSAGDSQTLANSPYDNSETRLLCNVNEEVSSFADPFGDDFTVFRRQKSSGRSREDYFRILSDEIVLSIFKWLPKKTLNRCSLVCRRWRNIARDEALWTRLDLGSKTLSPGNLADIVKTGVRVLRLAQADIPDPVFGDELFPEDYVSRLQFLDLSMAVISVPGLVSLLEKTRQLVKLSLEHCCINDAACEAISQNSQLEVLNLSMVYDLSTNGLRSIISRCRRLVGLNLGWTGLKTESLDCLMSSLPPNLSQLNLSGCRRAFSDRHVAQLVKACPKLTELDISDATEISAASIDLLSQLGNLEHLSISRCYNISSSSVVLKLAVIPSLRYLDLFGLVAEKNMPNLRRSLPSIKINKFVFSSIARPTVGIRRTSIWGLRSRDCRD</sequence>
<dbReference type="SUPFAM" id="SSF81383">
    <property type="entry name" value="F-box domain"/>
    <property type="match status" value="1"/>
</dbReference>
<dbReference type="PROSITE" id="PS50181">
    <property type="entry name" value="FBOX"/>
    <property type="match status" value="1"/>
</dbReference>
<dbReference type="AlphaFoldDB" id="A0A6J1S9H7"/>
<evidence type="ECO:0000313" key="3">
    <source>
        <dbReference type="Proteomes" id="UP000504606"/>
    </source>
</evidence>
<dbReference type="SMART" id="SM00367">
    <property type="entry name" value="LRR_CC"/>
    <property type="match status" value="4"/>
</dbReference>
<dbReference type="OrthoDB" id="2095648at2759"/>
<dbReference type="Gene3D" id="3.80.10.10">
    <property type="entry name" value="Ribonuclease Inhibitor"/>
    <property type="match status" value="1"/>
</dbReference>
<evidence type="ECO:0000313" key="4">
    <source>
        <dbReference type="RefSeq" id="XP_026277288.1"/>
    </source>
</evidence>
<dbReference type="SUPFAM" id="SSF52047">
    <property type="entry name" value="RNI-like"/>
    <property type="match status" value="1"/>
</dbReference>
<dbReference type="InterPro" id="IPR057207">
    <property type="entry name" value="FBXL15_LRR"/>
</dbReference>
<dbReference type="Pfam" id="PF25372">
    <property type="entry name" value="DUF7885"/>
    <property type="match status" value="1"/>
</dbReference>
<dbReference type="RefSeq" id="XP_026277288.1">
    <property type="nucleotide sequence ID" value="XM_026421503.2"/>
</dbReference>
<proteinExistence type="predicted"/>
<protein>
    <submittedName>
        <fullName evidence="4">S-phase kinase-associated protein 2</fullName>
    </submittedName>
</protein>
<dbReference type="InterPro" id="IPR036047">
    <property type="entry name" value="F-box-like_dom_sf"/>
</dbReference>
<keyword evidence="4" id="KW-0418">Kinase</keyword>
<dbReference type="PANTHER" id="PTHR13318">
    <property type="entry name" value="PARTNER OF PAIRED, ISOFORM B-RELATED"/>
    <property type="match status" value="1"/>
</dbReference>